<evidence type="ECO:0000256" key="2">
    <source>
        <dbReference type="ARBA" id="ARBA00023186"/>
    </source>
</evidence>
<dbReference type="SUPFAM" id="SSF54211">
    <property type="entry name" value="Ribosomal protein S5 domain 2-like"/>
    <property type="match status" value="1"/>
</dbReference>
<reference evidence="4" key="4">
    <citation type="submission" date="2019-03" db="UniProtKB">
        <authorList>
            <consortium name="EnsemblPlants"/>
        </authorList>
    </citation>
    <scope>IDENTIFICATION</scope>
</reference>
<dbReference type="InterPro" id="IPR020568">
    <property type="entry name" value="Ribosomal_Su5_D2-typ_SF"/>
</dbReference>
<keyword evidence="5" id="KW-1185">Reference proteome</keyword>
<accession>A0A453GL41</accession>
<dbReference type="Gramene" id="AET3Gv21097100.1">
    <property type="protein sequence ID" value="AET3Gv21097100.1"/>
    <property type="gene ID" value="AET3Gv21097100"/>
</dbReference>
<keyword evidence="3" id="KW-0812">Transmembrane</keyword>
<keyword evidence="2" id="KW-0143">Chaperone</keyword>
<dbReference type="Pfam" id="PF00183">
    <property type="entry name" value="HSP90"/>
    <property type="match status" value="1"/>
</dbReference>
<feature type="transmembrane region" description="Helical" evidence="3">
    <location>
        <begin position="92"/>
        <end position="109"/>
    </location>
</feature>
<evidence type="ECO:0000313" key="4">
    <source>
        <dbReference type="EnsemblPlants" id="AET3Gv21097100.1"/>
    </source>
</evidence>
<comment type="similarity">
    <text evidence="1">Belongs to the heat shock protein 90 family.</text>
</comment>
<evidence type="ECO:0000256" key="3">
    <source>
        <dbReference type="SAM" id="Phobius"/>
    </source>
</evidence>
<proteinExistence type="inferred from homology"/>
<reference evidence="4" key="3">
    <citation type="journal article" date="2017" name="Nature">
        <title>Genome sequence of the progenitor of the wheat D genome Aegilops tauschii.</title>
        <authorList>
            <person name="Luo M.C."/>
            <person name="Gu Y.Q."/>
            <person name="Puiu D."/>
            <person name="Wang H."/>
            <person name="Twardziok S.O."/>
            <person name="Deal K.R."/>
            <person name="Huo N."/>
            <person name="Zhu T."/>
            <person name="Wang L."/>
            <person name="Wang Y."/>
            <person name="McGuire P.E."/>
            <person name="Liu S."/>
            <person name="Long H."/>
            <person name="Ramasamy R.K."/>
            <person name="Rodriguez J.C."/>
            <person name="Van S.L."/>
            <person name="Yuan L."/>
            <person name="Wang Z."/>
            <person name="Xia Z."/>
            <person name="Xiao L."/>
            <person name="Anderson O.D."/>
            <person name="Ouyang S."/>
            <person name="Liang Y."/>
            <person name="Zimin A.V."/>
            <person name="Pertea G."/>
            <person name="Qi P."/>
            <person name="Bennetzen J.L."/>
            <person name="Dai X."/>
            <person name="Dawson M.W."/>
            <person name="Muller H.G."/>
            <person name="Kugler K."/>
            <person name="Rivarola-Duarte L."/>
            <person name="Spannagl M."/>
            <person name="Mayer K.F.X."/>
            <person name="Lu F.H."/>
            <person name="Bevan M.W."/>
            <person name="Leroy P."/>
            <person name="Li P."/>
            <person name="You F.M."/>
            <person name="Sun Q."/>
            <person name="Liu Z."/>
            <person name="Lyons E."/>
            <person name="Wicker T."/>
            <person name="Salzberg S.L."/>
            <person name="Devos K.M."/>
            <person name="Dvorak J."/>
        </authorList>
    </citation>
    <scope>NUCLEOTIDE SEQUENCE [LARGE SCALE GENOMIC DNA]</scope>
    <source>
        <strain evidence="4">cv. AL8/78</strain>
    </source>
</reference>
<reference evidence="5" key="2">
    <citation type="journal article" date="2017" name="Nat. Plants">
        <title>The Aegilops tauschii genome reveals multiple impacts of transposons.</title>
        <authorList>
            <person name="Zhao G."/>
            <person name="Zou C."/>
            <person name="Li K."/>
            <person name="Wang K."/>
            <person name="Li T."/>
            <person name="Gao L."/>
            <person name="Zhang X."/>
            <person name="Wang H."/>
            <person name="Yang Z."/>
            <person name="Liu X."/>
            <person name="Jiang W."/>
            <person name="Mao L."/>
            <person name="Kong X."/>
            <person name="Jiao Y."/>
            <person name="Jia J."/>
        </authorList>
    </citation>
    <scope>NUCLEOTIDE SEQUENCE [LARGE SCALE GENOMIC DNA]</scope>
    <source>
        <strain evidence="5">cv. AL8/78</strain>
    </source>
</reference>
<dbReference type="GO" id="GO:0051082">
    <property type="term" value="F:unfolded protein binding"/>
    <property type="evidence" value="ECO:0007669"/>
    <property type="project" value="InterPro"/>
</dbReference>
<keyword evidence="3" id="KW-1133">Transmembrane helix</keyword>
<reference evidence="4" key="5">
    <citation type="journal article" date="2021" name="G3 (Bethesda)">
        <title>Aegilops tauschii genome assembly Aet v5.0 features greater sequence contiguity and improved annotation.</title>
        <authorList>
            <person name="Wang L."/>
            <person name="Zhu T."/>
            <person name="Rodriguez J.C."/>
            <person name="Deal K.R."/>
            <person name="Dubcovsky J."/>
            <person name="McGuire P.E."/>
            <person name="Lux T."/>
            <person name="Spannagl M."/>
            <person name="Mayer K.F.X."/>
            <person name="Baldrich P."/>
            <person name="Meyers B.C."/>
            <person name="Huo N."/>
            <person name="Gu Y.Q."/>
            <person name="Zhou H."/>
            <person name="Devos K.M."/>
            <person name="Bennetzen J.L."/>
            <person name="Unver T."/>
            <person name="Budak H."/>
            <person name="Gulick P.J."/>
            <person name="Galiba G."/>
            <person name="Kalapos B."/>
            <person name="Nelson D.R."/>
            <person name="Li P."/>
            <person name="You F.M."/>
            <person name="Luo M.C."/>
            <person name="Dvorak J."/>
        </authorList>
    </citation>
    <scope>NUCLEOTIDE SEQUENCE [LARGE SCALE GENOMIC DNA]</scope>
    <source>
        <strain evidence="4">cv. AL8/78</strain>
    </source>
</reference>
<dbReference type="InterPro" id="IPR001404">
    <property type="entry name" value="Hsp90_fam"/>
</dbReference>
<name>A0A453GL41_AEGTS</name>
<dbReference type="STRING" id="200361.A0A453GL41"/>
<evidence type="ECO:0000313" key="5">
    <source>
        <dbReference type="Proteomes" id="UP000015105"/>
    </source>
</evidence>
<sequence length="141" mass="16441">TGESRKAVENSPFLERLKKRGYEVLFMVDAIDEYAVGQLKEYDGKKLVSATKEGLKLDEETEEEKKRKEEKKAAFEGLCKTIKEILGTRLKFLWRFFLLITGISMTLFYQMKQEASVRRTYKKEMVVARSTLVHLRHSARA</sequence>
<organism evidence="4 5">
    <name type="scientific">Aegilops tauschii subsp. strangulata</name>
    <name type="common">Goatgrass</name>
    <dbReference type="NCBI Taxonomy" id="200361"/>
    <lineage>
        <taxon>Eukaryota</taxon>
        <taxon>Viridiplantae</taxon>
        <taxon>Streptophyta</taxon>
        <taxon>Embryophyta</taxon>
        <taxon>Tracheophyta</taxon>
        <taxon>Spermatophyta</taxon>
        <taxon>Magnoliopsida</taxon>
        <taxon>Liliopsida</taxon>
        <taxon>Poales</taxon>
        <taxon>Poaceae</taxon>
        <taxon>BOP clade</taxon>
        <taxon>Pooideae</taxon>
        <taxon>Triticodae</taxon>
        <taxon>Triticeae</taxon>
        <taxon>Triticinae</taxon>
        <taxon>Aegilops</taxon>
    </lineage>
</organism>
<dbReference type="InterPro" id="IPR037196">
    <property type="entry name" value="HSP90_C"/>
</dbReference>
<protein>
    <submittedName>
        <fullName evidence="4">Uncharacterized protein</fullName>
    </submittedName>
</protein>
<evidence type="ECO:0000256" key="1">
    <source>
        <dbReference type="ARBA" id="ARBA00008239"/>
    </source>
</evidence>
<dbReference type="GO" id="GO:0140662">
    <property type="term" value="F:ATP-dependent protein folding chaperone"/>
    <property type="evidence" value="ECO:0007669"/>
    <property type="project" value="InterPro"/>
</dbReference>
<dbReference type="GO" id="GO:0005524">
    <property type="term" value="F:ATP binding"/>
    <property type="evidence" value="ECO:0007669"/>
    <property type="project" value="InterPro"/>
</dbReference>
<keyword evidence="3" id="KW-0472">Membrane</keyword>
<dbReference type="Proteomes" id="UP000015105">
    <property type="component" value="Chromosome 3D"/>
</dbReference>
<dbReference type="PANTHER" id="PTHR11528">
    <property type="entry name" value="HEAT SHOCK PROTEIN 90 FAMILY MEMBER"/>
    <property type="match status" value="1"/>
</dbReference>
<dbReference type="GO" id="GO:0016887">
    <property type="term" value="F:ATP hydrolysis activity"/>
    <property type="evidence" value="ECO:0007669"/>
    <property type="project" value="InterPro"/>
</dbReference>
<dbReference type="EnsemblPlants" id="AET3Gv21097100.1">
    <property type="protein sequence ID" value="AET3Gv21097100.1"/>
    <property type="gene ID" value="AET3Gv21097100"/>
</dbReference>
<dbReference type="AlphaFoldDB" id="A0A453GL41"/>
<reference evidence="5" key="1">
    <citation type="journal article" date="2014" name="Science">
        <title>Ancient hybridizations among the ancestral genomes of bread wheat.</title>
        <authorList>
            <consortium name="International Wheat Genome Sequencing Consortium,"/>
            <person name="Marcussen T."/>
            <person name="Sandve S.R."/>
            <person name="Heier L."/>
            <person name="Spannagl M."/>
            <person name="Pfeifer M."/>
            <person name="Jakobsen K.S."/>
            <person name="Wulff B.B."/>
            <person name="Steuernagel B."/>
            <person name="Mayer K.F."/>
            <person name="Olsen O.A."/>
        </authorList>
    </citation>
    <scope>NUCLEOTIDE SEQUENCE [LARGE SCALE GENOMIC DNA]</scope>
    <source>
        <strain evidence="5">cv. AL8/78</strain>
    </source>
</reference>
<dbReference type="Gene3D" id="3.40.50.11260">
    <property type="match status" value="1"/>
</dbReference>
<dbReference type="Gene3D" id="1.20.120.790">
    <property type="entry name" value="Heat shock protein 90, C-terminal domain"/>
    <property type="match status" value="1"/>
</dbReference>